<accession>A0AAN6YTE9</accession>
<evidence type="ECO:0000313" key="1">
    <source>
        <dbReference type="EMBL" id="KAK4222417.1"/>
    </source>
</evidence>
<comment type="caution">
    <text evidence="1">The sequence shown here is derived from an EMBL/GenBank/DDBJ whole genome shotgun (WGS) entry which is preliminary data.</text>
</comment>
<dbReference type="AlphaFoldDB" id="A0AAN6YTE9"/>
<dbReference type="PANTHER" id="PTHR37535:SF4">
    <property type="entry name" value="FLUG DOMAIN-CONTAINING PROTEIN"/>
    <property type="match status" value="1"/>
</dbReference>
<protein>
    <submittedName>
        <fullName evidence="1">Uncharacterized protein</fullName>
    </submittedName>
</protein>
<dbReference type="Proteomes" id="UP001301958">
    <property type="component" value="Unassembled WGS sequence"/>
</dbReference>
<gene>
    <name evidence="1" type="ORF">QBC38DRAFT_549244</name>
</gene>
<proteinExistence type="predicted"/>
<organism evidence="1 2">
    <name type="scientific">Podospora fimiseda</name>
    <dbReference type="NCBI Taxonomy" id="252190"/>
    <lineage>
        <taxon>Eukaryota</taxon>
        <taxon>Fungi</taxon>
        <taxon>Dikarya</taxon>
        <taxon>Ascomycota</taxon>
        <taxon>Pezizomycotina</taxon>
        <taxon>Sordariomycetes</taxon>
        <taxon>Sordariomycetidae</taxon>
        <taxon>Sordariales</taxon>
        <taxon>Podosporaceae</taxon>
        <taxon>Podospora</taxon>
    </lineage>
</organism>
<reference evidence="1" key="2">
    <citation type="submission" date="2023-05" db="EMBL/GenBank/DDBJ databases">
        <authorList>
            <consortium name="Lawrence Berkeley National Laboratory"/>
            <person name="Steindorff A."/>
            <person name="Hensen N."/>
            <person name="Bonometti L."/>
            <person name="Westerberg I."/>
            <person name="Brannstrom I.O."/>
            <person name="Guillou S."/>
            <person name="Cros-Aarteil S."/>
            <person name="Calhoun S."/>
            <person name="Haridas S."/>
            <person name="Kuo A."/>
            <person name="Mondo S."/>
            <person name="Pangilinan J."/>
            <person name="Riley R."/>
            <person name="Labutti K."/>
            <person name="Andreopoulos B."/>
            <person name="Lipzen A."/>
            <person name="Chen C."/>
            <person name="Yanf M."/>
            <person name="Daum C."/>
            <person name="Ng V."/>
            <person name="Clum A."/>
            <person name="Ohm R."/>
            <person name="Martin F."/>
            <person name="Silar P."/>
            <person name="Natvig D."/>
            <person name="Lalanne C."/>
            <person name="Gautier V."/>
            <person name="Ament-Velasquez S.L."/>
            <person name="Kruys A."/>
            <person name="Hutchinson M.I."/>
            <person name="Powell A.J."/>
            <person name="Barry K."/>
            <person name="Miller A.N."/>
            <person name="Grigoriev I.V."/>
            <person name="Debuchy R."/>
            <person name="Gladieux P."/>
            <person name="Thoren M.H."/>
            <person name="Johannesson H."/>
        </authorList>
    </citation>
    <scope>NUCLEOTIDE SEQUENCE</scope>
    <source>
        <strain evidence="1">CBS 990.96</strain>
    </source>
</reference>
<reference evidence="1" key="1">
    <citation type="journal article" date="2023" name="Mol. Phylogenet. Evol.">
        <title>Genome-scale phylogeny and comparative genomics of the fungal order Sordariales.</title>
        <authorList>
            <person name="Hensen N."/>
            <person name="Bonometti L."/>
            <person name="Westerberg I."/>
            <person name="Brannstrom I.O."/>
            <person name="Guillou S."/>
            <person name="Cros-Aarteil S."/>
            <person name="Calhoun S."/>
            <person name="Haridas S."/>
            <person name="Kuo A."/>
            <person name="Mondo S."/>
            <person name="Pangilinan J."/>
            <person name="Riley R."/>
            <person name="LaButti K."/>
            <person name="Andreopoulos B."/>
            <person name="Lipzen A."/>
            <person name="Chen C."/>
            <person name="Yan M."/>
            <person name="Daum C."/>
            <person name="Ng V."/>
            <person name="Clum A."/>
            <person name="Steindorff A."/>
            <person name="Ohm R.A."/>
            <person name="Martin F."/>
            <person name="Silar P."/>
            <person name="Natvig D.O."/>
            <person name="Lalanne C."/>
            <person name="Gautier V."/>
            <person name="Ament-Velasquez S.L."/>
            <person name="Kruys A."/>
            <person name="Hutchinson M.I."/>
            <person name="Powell A.J."/>
            <person name="Barry K."/>
            <person name="Miller A.N."/>
            <person name="Grigoriev I.V."/>
            <person name="Debuchy R."/>
            <person name="Gladieux P."/>
            <person name="Hiltunen Thoren M."/>
            <person name="Johannesson H."/>
        </authorList>
    </citation>
    <scope>NUCLEOTIDE SEQUENCE</scope>
    <source>
        <strain evidence="1">CBS 990.96</strain>
    </source>
</reference>
<dbReference type="Pfam" id="PF11917">
    <property type="entry name" value="DUF3435"/>
    <property type="match status" value="1"/>
</dbReference>
<dbReference type="EMBL" id="MU865472">
    <property type="protein sequence ID" value="KAK4222417.1"/>
    <property type="molecule type" value="Genomic_DNA"/>
</dbReference>
<dbReference type="PANTHER" id="PTHR37535">
    <property type="entry name" value="FLUG DOMAIN PROTEIN"/>
    <property type="match status" value="1"/>
</dbReference>
<dbReference type="InterPro" id="IPR021842">
    <property type="entry name" value="DUF3435"/>
</dbReference>
<sequence length="343" mass="40128">MSARRPLQLLGEDRNTNFIRRFTQREEQRRVAKQPAALTPNHRAALRKKLEDTEFLQPDYADKTKINIAGLLRKWKRCTPLRWKEEWLKRPVFRRHEDSVGYSDERKYQPLSYQKLHDDMERQSLDDAEENAIEPKAWRRGAANVANAHKINEKVRFHLQNTFLDEPTEDSPLAMLSYIGLMRDPRASKDMVPDDVWKIMLPDPEIETLEAEKAQLKGGQCWIKGSEHEDRIRELTRLIAAKVARRRMIFDELTGKITFTTTRPEILCNQPDNSSSSKLLELRILAAELMVALCGKRNTVKRNRIQRRARVDVKVKDESPRPDIFPLLMDKKQCLHCIGDEIL</sequence>
<keyword evidence="2" id="KW-1185">Reference proteome</keyword>
<evidence type="ECO:0000313" key="2">
    <source>
        <dbReference type="Proteomes" id="UP001301958"/>
    </source>
</evidence>
<name>A0AAN6YTE9_9PEZI</name>